<dbReference type="Gene3D" id="1.10.390.20">
    <property type="match status" value="1"/>
</dbReference>
<dbReference type="GO" id="GO:0008270">
    <property type="term" value="F:zinc ion binding"/>
    <property type="evidence" value="ECO:0007669"/>
    <property type="project" value="InterPro"/>
</dbReference>
<dbReference type="AlphaFoldDB" id="A0A365KY16"/>
<dbReference type="Proteomes" id="UP000251002">
    <property type="component" value="Unassembled WGS sequence"/>
</dbReference>
<keyword evidence="2" id="KW-0472">Membrane</keyword>
<protein>
    <submittedName>
        <fullName evidence="3">Uncharacterized protein</fullName>
    </submittedName>
</protein>
<keyword evidence="2" id="KW-1133">Transmembrane helix</keyword>
<keyword evidence="2" id="KW-0812">Transmembrane</keyword>
<gene>
    <name evidence="3" type="ORF">DP120_10315</name>
</gene>
<feature type="transmembrane region" description="Helical" evidence="2">
    <location>
        <begin position="74"/>
        <end position="95"/>
    </location>
</feature>
<comment type="caution">
    <text evidence="3">The sequence shown here is derived from an EMBL/GenBank/DDBJ whole genome shotgun (WGS) entry which is preliminary data.</text>
</comment>
<evidence type="ECO:0000313" key="3">
    <source>
        <dbReference type="EMBL" id="RAZ77863.1"/>
    </source>
</evidence>
<evidence type="ECO:0000256" key="1">
    <source>
        <dbReference type="SAM" id="Coils"/>
    </source>
</evidence>
<dbReference type="GO" id="GO:0005576">
    <property type="term" value="C:extracellular region"/>
    <property type="evidence" value="ECO:0007669"/>
    <property type="project" value="InterPro"/>
</dbReference>
<feature type="coiled-coil region" evidence="1">
    <location>
        <begin position="345"/>
        <end position="387"/>
    </location>
</feature>
<evidence type="ECO:0000313" key="4">
    <source>
        <dbReference type="Proteomes" id="UP000251002"/>
    </source>
</evidence>
<organism evidence="3 4">
    <name type="scientific">Planococcus halotolerans</name>
    <dbReference type="NCBI Taxonomy" id="2233542"/>
    <lineage>
        <taxon>Bacteria</taxon>
        <taxon>Bacillati</taxon>
        <taxon>Bacillota</taxon>
        <taxon>Bacilli</taxon>
        <taxon>Bacillales</taxon>
        <taxon>Caryophanaceae</taxon>
        <taxon>Planococcus</taxon>
    </lineage>
</organism>
<proteinExistence type="predicted"/>
<dbReference type="GO" id="GO:0006508">
    <property type="term" value="P:proteolysis"/>
    <property type="evidence" value="ECO:0007669"/>
    <property type="project" value="InterPro"/>
</dbReference>
<dbReference type="InterPro" id="IPR002169">
    <property type="entry name" value="Peptidase_M9A/M9B"/>
</dbReference>
<name>A0A365KY16_9BACL</name>
<feature type="transmembrane region" description="Helical" evidence="2">
    <location>
        <begin position="7"/>
        <end position="25"/>
    </location>
</feature>
<dbReference type="GO" id="GO:0004222">
    <property type="term" value="F:metalloendopeptidase activity"/>
    <property type="evidence" value="ECO:0007669"/>
    <property type="project" value="InterPro"/>
</dbReference>
<accession>A0A365KY16</accession>
<keyword evidence="4" id="KW-1185">Reference proteome</keyword>
<reference evidence="3 4" key="1">
    <citation type="submission" date="2018-06" db="EMBL/GenBank/DDBJ databases">
        <title>The draft genome sequences of strains SCU63 and S1.</title>
        <authorList>
            <person name="Gan L."/>
        </authorList>
    </citation>
    <scope>NUCLEOTIDE SEQUENCE [LARGE SCALE GENOMIC DNA]</scope>
    <source>
        <strain evidence="3 4">SCU63</strain>
    </source>
</reference>
<dbReference type="Pfam" id="PF01752">
    <property type="entry name" value="Peptidase_M9"/>
    <property type="match status" value="1"/>
</dbReference>
<feature type="transmembrane region" description="Helical" evidence="2">
    <location>
        <begin position="31"/>
        <end position="53"/>
    </location>
</feature>
<dbReference type="RefSeq" id="WP_112223590.1">
    <property type="nucleotide sequence ID" value="NZ_CP047673.1"/>
</dbReference>
<dbReference type="EMBL" id="QLZR01000003">
    <property type="protein sequence ID" value="RAZ77863.1"/>
    <property type="molecule type" value="Genomic_DNA"/>
</dbReference>
<evidence type="ECO:0000256" key="2">
    <source>
        <dbReference type="SAM" id="Phobius"/>
    </source>
</evidence>
<sequence>MKVLRKVVILSVLFLGFSIGSYWLIFSQGLVSGILISFMLLVLCVAGLAFSLYGLESGQLEKIWLKSRMEVAALLILTVYLSSAIGLFAVANSFLEAKELTKNFSAAEKTQMLASSLWNSNSTSSTIGSIEKNGVVYSFTASTKNEIDKIDAFLEEEKARIADFYGNTEMGGLTIVFHDDFDTLSKASGYEEAMGYYDYYSQEIHLVPDDYSWDIILLHEYSHYQSHLYSQKYGLSETRLPLWFEEGVADYLAGETSDWYVLEDVEVTDFKLLDYDYSFHNTYSRNYDPYVQSFLAVESLVNDHGEELLPTFLSAKMPSEFYAMLEEATGMELAEFQKTFLDSMIEESTAEQEKYDAAYEAMEKRKYEEAAKIIDELKENASEEDLNHLTWMQTDLYLMQDQFDEAIVFMQDRLENGNSDYRLDDLMTLAEIYLLVDPEVSLELVREADVVAMEDENMEFGYYDMEAYLEAYELINSSSPYEGYMILLEEELIYNETIIEKIDEKVAEEFPEAS</sequence>
<keyword evidence="1" id="KW-0175">Coiled coil</keyword>